<dbReference type="PROSITE" id="PS51257">
    <property type="entry name" value="PROKAR_LIPOPROTEIN"/>
    <property type="match status" value="1"/>
</dbReference>
<dbReference type="Gene3D" id="3.40.30.10">
    <property type="entry name" value="Glutaredoxin"/>
    <property type="match status" value="1"/>
</dbReference>
<evidence type="ECO:0000256" key="6">
    <source>
        <dbReference type="SAM" id="Phobius"/>
    </source>
</evidence>
<dbReference type="AlphaFoldDB" id="W6MM71"/>
<feature type="transmembrane region" description="Helical" evidence="6">
    <location>
        <begin position="275"/>
        <end position="295"/>
    </location>
</feature>
<reference evidence="8" key="1">
    <citation type="submission" date="2013-12" db="EMBL/GenBank/DDBJ databases">
        <authorList>
            <person name="Genoscope - CEA"/>
        </authorList>
    </citation>
    <scope>NUCLEOTIDE SEQUENCE</scope>
    <source>
        <strain evidence="8">CBS 1993</strain>
    </source>
</reference>
<comment type="subcellular location">
    <subcellularLocation>
        <location evidence="1">Endoplasmic reticulum membrane</location>
        <topology evidence="1">Multi-pass membrane protein</topology>
    </subcellularLocation>
</comment>
<dbReference type="PANTHER" id="PTHR12692">
    <property type="entry name" value="DOLICHYL-DIPHOSPHOOLIGOSACCHARIDE--PROTEIN GLYCOSYLTRANSFERASE-RELATED"/>
    <property type="match status" value="1"/>
</dbReference>
<feature type="chain" id="PRO_5004880611" description="Thioredoxin domain-containing protein" evidence="7">
    <location>
        <begin position="17"/>
        <end position="344"/>
    </location>
</feature>
<evidence type="ECO:0000256" key="3">
    <source>
        <dbReference type="ARBA" id="ARBA00022692"/>
    </source>
</evidence>
<evidence type="ECO:0000256" key="5">
    <source>
        <dbReference type="ARBA" id="ARBA00023136"/>
    </source>
</evidence>
<dbReference type="STRING" id="1382522.W6MM71"/>
<keyword evidence="7" id="KW-0732">Signal</keyword>
<dbReference type="GeneID" id="34520677"/>
<dbReference type="HOGENOM" id="CLU_052855_2_0_1"/>
<accession>W6MM71</accession>
<sequence>MRILFLLLALASFGSCFISKDMLKQAQRISENGILEVDDPRFDILFDGPKDYYLIVLFTATKVNAGCSACDAFGPMFKTVARSYVANYPDSKRVFFAEADFGDNREHFKQLQMNTVPHLWIYPPSELTESEIQAIEPADWKSIANVTSPHMVYRPPDKFITARDTDGGELHFAQFLSEVLHTNIVLQKPFDVAVFLQYFSITFAVVFALKKRGQRIWGRLQKYYLYCFLSILSILISVSGFNFSTQRQVPFLARNDKGQIMYLSGGTHYQFGSEMLISAGFYVLLGVTTVLLITWVPKLKDHTKRGLATLVLTGVLFVLYCMLGTVFHSKDSSYPYVPLSIPVF</sequence>
<feature type="transmembrane region" description="Helical" evidence="6">
    <location>
        <begin position="192"/>
        <end position="211"/>
    </location>
</feature>
<protein>
    <recommendedName>
        <fullName evidence="10">Thioredoxin domain-containing protein</fullName>
    </recommendedName>
</protein>
<evidence type="ECO:0000256" key="7">
    <source>
        <dbReference type="SAM" id="SignalP"/>
    </source>
</evidence>
<dbReference type="Proteomes" id="UP000019384">
    <property type="component" value="Unassembled WGS sequence"/>
</dbReference>
<dbReference type="OrthoDB" id="67566at2759"/>
<evidence type="ECO:0000256" key="2">
    <source>
        <dbReference type="ARBA" id="ARBA00009561"/>
    </source>
</evidence>
<evidence type="ECO:0000313" key="9">
    <source>
        <dbReference type="Proteomes" id="UP000019384"/>
    </source>
</evidence>
<comment type="similarity">
    <text evidence="2">Belongs to the OST3/OST6 family.</text>
</comment>
<evidence type="ECO:0000256" key="1">
    <source>
        <dbReference type="ARBA" id="ARBA00004477"/>
    </source>
</evidence>
<name>W6MM71_9ASCO</name>
<keyword evidence="3 6" id="KW-0812">Transmembrane</keyword>
<dbReference type="InterPro" id="IPR021149">
    <property type="entry name" value="OligosaccharylTrfase_OST3/OST6"/>
</dbReference>
<gene>
    <name evidence="8" type="ORF">KUCA_T00003271001</name>
</gene>
<feature type="signal peptide" evidence="7">
    <location>
        <begin position="1"/>
        <end position="16"/>
    </location>
</feature>
<evidence type="ECO:0000313" key="8">
    <source>
        <dbReference type="EMBL" id="CDK27293.1"/>
    </source>
</evidence>
<dbReference type="SUPFAM" id="SSF52833">
    <property type="entry name" value="Thioredoxin-like"/>
    <property type="match status" value="1"/>
</dbReference>
<dbReference type="EMBL" id="HG793128">
    <property type="protein sequence ID" value="CDK27293.1"/>
    <property type="molecule type" value="Genomic_DNA"/>
</dbReference>
<keyword evidence="9" id="KW-1185">Reference proteome</keyword>
<proteinExistence type="inferred from homology"/>
<dbReference type="GO" id="GO:0008250">
    <property type="term" value="C:oligosaccharyltransferase complex"/>
    <property type="evidence" value="ECO:0007669"/>
    <property type="project" value="TreeGrafter"/>
</dbReference>
<dbReference type="Pfam" id="PF04756">
    <property type="entry name" value="OST3_OST6"/>
    <property type="match status" value="1"/>
</dbReference>
<feature type="transmembrane region" description="Helical" evidence="6">
    <location>
        <begin position="307"/>
        <end position="327"/>
    </location>
</feature>
<evidence type="ECO:0008006" key="10">
    <source>
        <dbReference type="Google" id="ProtNLM"/>
    </source>
</evidence>
<evidence type="ECO:0000256" key="4">
    <source>
        <dbReference type="ARBA" id="ARBA00022989"/>
    </source>
</evidence>
<keyword evidence="5 6" id="KW-0472">Membrane</keyword>
<organism evidence="8 9">
    <name type="scientific">Kuraishia capsulata CBS 1993</name>
    <dbReference type="NCBI Taxonomy" id="1382522"/>
    <lineage>
        <taxon>Eukaryota</taxon>
        <taxon>Fungi</taxon>
        <taxon>Dikarya</taxon>
        <taxon>Ascomycota</taxon>
        <taxon>Saccharomycotina</taxon>
        <taxon>Pichiomycetes</taxon>
        <taxon>Pichiales</taxon>
        <taxon>Pichiaceae</taxon>
        <taxon>Kuraishia</taxon>
    </lineage>
</organism>
<keyword evidence="4 6" id="KW-1133">Transmembrane helix</keyword>
<reference evidence="8" key="2">
    <citation type="submission" date="2014-02" db="EMBL/GenBank/DDBJ databases">
        <title>Complete DNA sequence of /Kuraishia capsulata/ illustrates novel genomic features among budding yeasts (/Saccharomycotina/).</title>
        <authorList>
            <person name="Morales L."/>
            <person name="Noel B."/>
            <person name="Porcel B."/>
            <person name="Marcet-Houben M."/>
            <person name="Hullo M-F."/>
            <person name="Sacerdot C."/>
            <person name="Tekaia F."/>
            <person name="Leh-Louis V."/>
            <person name="Despons L."/>
            <person name="Khanna V."/>
            <person name="Aury J-M."/>
            <person name="Barbe V."/>
            <person name="Couloux A."/>
            <person name="Labadie K."/>
            <person name="Pelletier E."/>
            <person name="Souciet J-L."/>
            <person name="Boekhout T."/>
            <person name="Gabaldon T."/>
            <person name="Wincker P."/>
            <person name="Dujon B."/>
        </authorList>
    </citation>
    <scope>NUCLEOTIDE SEQUENCE</scope>
    <source>
        <strain evidence="8">CBS 1993</strain>
    </source>
</reference>
<dbReference type="RefSeq" id="XP_022459289.1">
    <property type="nucleotide sequence ID" value="XM_022601669.1"/>
</dbReference>
<dbReference type="GO" id="GO:0018279">
    <property type="term" value="P:protein N-linked glycosylation via asparagine"/>
    <property type="evidence" value="ECO:0007669"/>
    <property type="project" value="TreeGrafter"/>
</dbReference>
<dbReference type="PANTHER" id="PTHR12692:SF3">
    <property type="entry name" value="DOLICHYL-DIPHOSPHOOLIGOSACCHARIDE--PROTEIN GLYCOSYLTRANSFERASE SUBUNIT OST6"/>
    <property type="match status" value="1"/>
</dbReference>
<dbReference type="InterPro" id="IPR036249">
    <property type="entry name" value="Thioredoxin-like_sf"/>
</dbReference>
<feature type="transmembrane region" description="Helical" evidence="6">
    <location>
        <begin position="223"/>
        <end position="243"/>
    </location>
</feature>